<feature type="transmembrane region" description="Helical" evidence="6">
    <location>
        <begin position="180"/>
        <end position="199"/>
    </location>
</feature>
<keyword evidence="4 6" id="KW-1133">Transmembrane helix</keyword>
<evidence type="ECO:0000259" key="7">
    <source>
        <dbReference type="Pfam" id="PF05140"/>
    </source>
</evidence>
<keyword evidence="9" id="KW-1185">Reference proteome</keyword>
<comment type="subcellular location">
    <subcellularLocation>
        <location evidence="1">Membrane</location>
        <topology evidence="1">Multi-pass membrane protein</topology>
    </subcellularLocation>
</comment>
<dbReference type="InterPro" id="IPR007816">
    <property type="entry name" value="ResB-like_domain"/>
</dbReference>
<evidence type="ECO:0000256" key="6">
    <source>
        <dbReference type="SAM" id="Phobius"/>
    </source>
</evidence>
<keyword evidence="2 6" id="KW-0812">Transmembrane</keyword>
<gene>
    <name evidence="8" type="ORF">GCM10007231_06450</name>
</gene>
<evidence type="ECO:0000256" key="1">
    <source>
        <dbReference type="ARBA" id="ARBA00004141"/>
    </source>
</evidence>
<feature type="transmembrane region" description="Helical" evidence="6">
    <location>
        <begin position="89"/>
        <end position="107"/>
    </location>
</feature>
<evidence type="ECO:0000256" key="2">
    <source>
        <dbReference type="ARBA" id="ARBA00022692"/>
    </source>
</evidence>
<dbReference type="EMBL" id="BMCK01000001">
    <property type="protein sequence ID" value="GGD10362.1"/>
    <property type="molecule type" value="Genomic_DNA"/>
</dbReference>
<comment type="caution">
    <text evidence="8">The sequence shown here is derived from an EMBL/GenBank/DDBJ whole genome shotgun (WGS) entry which is preliminary data.</text>
</comment>
<evidence type="ECO:0000256" key="5">
    <source>
        <dbReference type="ARBA" id="ARBA00023136"/>
    </source>
</evidence>
<dbReference type="InterPro" id="IPR023494">
    <property type="entry name" value="Cyt_c_bgen_Ccs1/CcsB/ResB"/>
</dbReference>
<feature type="transmembrane region" description="Helical" evidence="6">
    <location>
        <begin position="441"/>
        <end position="459"/>
    </location>
</feature>
<keyword evidence="5 6" id="KW-0472">Membrane</keyword>
<feature type="domain" description="ResB-like" evidence="7">
    <location>
        <begin position="30"/>
        <end position="487"/>
    </location>
</feature>
<dbReference type="Proteomes" id="UP000630594">
    <property type="component" value="Unassembled WGS sequence"/>
</dbReference>
<evidence type="ECO:0000256" key="3">
    <source>
        <dbReference type="ARBA" id="ARBA00022748"/>
    </source>
</evidence>
<protein>
    <submittedName>
        <fullName evidence="8">Cytochrome c biosynthesis protein</fullName>
    </submittedName>
</protein>
<dbReference type="PANTHER" id="PTHR31566">
    <property type="entry name" value="CYTOCHROME C BIOGENESIS PROTEIN CCS1, CHLOROPLASTIC"/>
    <property type="match status" value="1"/>
</dbReference>
<proteinExistence type="predicted"/>
<name>A0ABQ1Q1F1_9ACTN</name>
<dbReference type="Pfam" id="PF05140">
    <property type="entry name" value="ResB"/>
    <property type="match status" value="1"/>
</dbReference>
<keyword evidence="3" id="KW-0201">Cytochrome c-type biogenesis</keyword>
<organism evidence="8 9">
    <name type="scientific">Nocardioides daphniae</name>
    <dbReference type="NCBI Taxonomy" id="402297"/>
    <lineage>
        <taxon>Bacteria</taxon>
        <taxon>Bacillati</taxon>
        <taxon>Actinomycetota</taxon>
        <taxon>Actinomycetes</taxon>
        <taxon>Propionibacteriales</taxon>
        <taxon>Nocardioidaceae</taxon>
        <taxon>Nocardioides</taxon>
    </lineage>
</organism>
<reference evidence="9" key="1">
    <citation type="journal article" date="2019" name="Int. J. Syst. Evol. Microbiol.">
        <title>The Global Catalogue of Microorganisms (GCM) 10K type strain sequencing project: providing services to taxonomists for standard genome sequencing and annotation.</title>
        <authorList>
            <consortium name="The Broad Institute Genomics Platform"/>
            <consortium name="The Broad Institute Genome Sequencing Center for Infectious Disease"/>
            <person name="Wu L."/>
            <person name="Ma J."/>
        </authorList>
    </citation>
    <scope>NUCLEOTIDE SEQUENCE [LARGE SCALE GENOMIC DNA]</scope>
    <source>
        <strain evidence="9">CCM 7403</strain>
    </source>
</reference>
<evidence type="ECO:0000313" key="8">
    <source>
        <dbReference type="EMBL" id="GGD10362.1"/>
    </source>
</evidence>
<evidence type="ECO:0000256" key="4">
    <source>
        <dbReference type="ARBA" id="ARBA00022989"/>
    </source>
</evidence>
<sequence length="517" mass="55600">MATENSIGALRGSAPGWGWGRWMWRTLTSMRTAVMLLALLAVAAVPGSVLPQRNVASDPAAVVRYEAEHPRLAPWLDRMGLFEVYSSPWFAATYLLLLFSMTGCVIPRCARLWRESRATPPPGPRRLDRMDSYHRVTLDAPRGVVLARAAAVLRGRGYRISTSDTEIAAEKGYARELGNLAFHLSLLVLLVGMAGSKLLGYEGRVALVEGETFTNVSSSYDALTPAALMDVDDLTPFSVTLRTLETAFAPSGPKVGEPRKFDAHVSYTSAGDEGSATIRPNEPLDVEGTKLFLSGHGYAPKVTVRDGRGDVVFSDAVIFLPSDGALTSDGVIKVPSAEPRQLGFEGVLLPTAPPAGGSRSEFPALWAPRLDLVAYTGDLGMDAGVPQSVFTLDKSDLQPIGRESLRIGETMELPNGAGSITFDGVARFANFQVARDPGKEIALVAGLLLLVGLTASLIVRRRRQWVRVTDLPDGGVRIELAGRSLTRRTLPDGEADELLALVTTVSPERSNRLRSPA</sequence>
<evidence type="ECO:0000313" key="9">
    <source>
        <dbReference type="Proteomes" id="UP000630594"/>
    </source>
</evidence>
<dbReference type="PANTHER" id="PTHR31566:SF0">
    <property type="entry name" value="CYTOCHROME C BIOGENESIS PROTEIN CCS1, CHLOROPLASTIC"/>
    <property type="match status" value="1"/>
</dbReference>
<accession>A0ABQ1Q1F1</accession>